<feature type="transmembrane region" description="Helical" evidence="1">
    <location>
        <begin position="15"/>
        <end position="37"/>
    </location>
</feature>
<protein>
    <submittedName>
        <fullName evidence="2">Putative polysaccharide synthase protein</fullName>
    </submittedName>
</protein>
<accession>R8BNN9</accession>
<keyword evidence="1" id="KW-0812">Transmembrane</keyword>
<sequence length="95" mass="11435">MIERLLRPVFTTIQFYAWIVTFYQYPLIGFIILGLYVRPMIRTYTGFLRKYPYCRRQLLAAFLVDYCFPILDLYAWATIDDMGWLTRDLGTVKED</sequence>
<reference evidence="3" key="1">
    <citation type="journal article" date="2013" name="Genome Announc.">
        <title>Draft genome sequence of the ascomycete Phaeoacremonium aleophilum strain UCR-PA7, a causal agent of the esca disease complex in grapevines.</title>
        <authorList>
            <person name="Blanco-Ulate B."/>
            <person name="Rolshausen P."/>
            <person name="Cantu D."/>
        </authorList>
    </citation>
    <scope>NUCLEOTIDE SEQUENCE [LARGE SCALE GENOMIC DNA]</scope>
    <source>
        <strain evidence="3">UCR-PA7</strain>
    </source>
</reference>
<dbReference type="GeneID" id="19323968"/>
<dbReference type="RefSeq" id="XP_007914307.1">
    <property type="nucleotide sequence ID" value="XM_007916116.1"/>
</dbReference>
<keyword evidence="1" id="KW-0472">Membrane</keyword>
<feature type="transmembrane region" description="Helical" evidence="1">
    <location>
        <begin position="58"/>
        <end position="77"/>
    </location>
</feature>
<keyword evidence="3" id="KW-1185">Reference proteome</keyword>
<organism evidence="2 3">
    <name type="scientific">Phaeoacremonium minimum (strain UCR-PA7)</name>
    <name type="common">Esca disease fungus</name>
    <name type="synonym">Togninia minima</name>
    <dbReference type="NCBI Taxonomy" id="1286976"/>
    <lineage>
        <taxon>Eukaryota</taxon>
        <taxon>Fungi</taxon>
        <taxon>Dikarya</taxon>
        <taxon>Ascomycota</taxon>
        <taxon>Pezizomycotina</taxon>
        <taxon>Sordariomycetes</taxon>
        <taxon>Sordariomycetidae</taxon>
        <taxon>Togniniales</taxon>
        <taxon>Togniniaceae</taxon>
        <taxon>Phaeoacremonium</taxon>
    </lineage>
</organism>
<dbReference type="HOGENOM" id="CLU_2374257_0_0_1"/>
<evidence type="ECO:0000313" key="3">
    <source>
        <dbReference type="Proteomes" id="UP000014074"/>
    </source>
</evidence>
<evidence type="ECO:0000313" key="2">
    <source>
        <dbReference type="EMBL" id="EOO00949.1"/>
    </source>
</evidence>
<evidence type="ECO:0000256" key="1">
    <source>
        <dbReference type="SAM" id="Phobius"/>
    </source>
</evidence>
<gene>
    <name evidence="2" type="ORF">UCRPA7_3605</name>
</gene>
<dbReference type="KEGG" id="tmn:UCRPA7_3605"/>
<name>R8BNN9_PHAM7</name>
<dbReference type="AlphaFoldDB" id="R8BNN9"/>
<proteinExistence type="predicted"/>
<keyword evidence="1" id="KW-1133">Transmembrane helix</keyword>
<dbReference type="Proteomes" id="UP000014074">
    <property type="component" value="Unassembled WGS sequence"/>
</dbReference>
<dbReference type="EMBL" id="KB933059">
    <property type="protein sequence ID" value="EOO00949.1"/>
    <property type="molecule type" value="Genomic_DNA"/>
</dbReference>
<dbReference type="OrthoDB" id="2849215at2759"/>